<feature type="region of interest" description="Disordered" evidence="1">
    <location>
        <begin position="255"/>
        <end position="278"/>
    </location>
</feature>
<feature type="compositionally biased region" description="Basic and acidic residues" evidence="1">
    <location>
        <begin position="341"/>
        <end position="366"/>
    </location>
</feature>
<feature type="compositionally biased region" description="Basic and acidic residues" evidence="1">
    <location>
        <begin position="625"/>
        <end position="647"/>
    </location>
</feature>
<feature type="compositionally biased region" description="Polar residues" evidence="1">
    <location>
        <begin position="109"/>
        <end position="127"/>
    </location>
</feature>
<dbReference type="STRING" id="396776.A0A0J8UFA4"/>
<protein>
    <recommendedName>
        <fullName evidence="2">DUF8035 domain-containing protein</fullName>
    </recommendedName>
</protein>
<dbReference type="PANTHER" id="PTHR42081:SF1">
    <property type="entry name" value="ZINC FINGER PROTEIN DHHC DOMAIN CONTAINING PROTEIN"/>
    <property type="match status" value="1"/>
</dbReference>
<dbReference type="PANTHER" id="PTHR42081">
    <property type="entry name" value="ZINC FINGER PROTEIN DHHC DOMAIN CONTAINING PROTEIN"/>
    <property type="match status" value="1"/>
</dbReference>
<dbReference type="AlphaFoldDB" id="A0A0J8UFA4"/>
<dbReference type="InterPro" id="IPR058348">
    <property type="entry name" value="DUF8035"/>
</dbReference>
<feature type="compositionally biased region" description="Polar residues" evidence="1">
    <location>
        <begin position="144"/>
        <end position="163"/>
    </location>
</feature>
<evidence type="ECO:0000259" key="2">
    <source>
        <dbReference type="Pfam" id="PF26118"/>
    </source>
</evidence>
<feature type="compositionally biased region" description="Basic and acidic residues" evidence="1">
    <location>
        <begin position="292"/>
        <end position="314"/>
    </location>
</feature>
<organism evidence="3 4">
    <name type="scientific">Coccidioides immitis H538.4</name>
    <dbReference type="NCBI Taxonomy" id="396776"/>
    <lineage>
        <taxon>Eukaryota</taxon>
        <taxon>Fungi</taxon>
        <taxon>Dikarya</taxon>
        <taxon>Ascomycota</taxon>
        <taxon>Pezizomycotina</taxon>
        <taxon>Eurotiomycetes</taxon>
        <taxon>Eurotiomycetidae</taxon>
        <taxon>Onygenales</taxon>
        <taxon>Onygenaceae</taxon>
        <taxon>Coccidioides</taxon>
    </lineage>
</organism>
<feature type="compositionally biased region" description="Basic and acidic residues" evidence="1">
    <location>
        <begin position="255"/>
        <end position="267"/>
    </location>
</feature>
<evidence type="ECO:0000313" key="4">
    <source>
        <dbReference type="Proteomes" id="UP000054563"/>
    </source>
</evidence>
<dbReference type="eggNOG" id="ENOG502SM5I">
    <property type="taxonomic scope" value="Eukaryota"/>
</dbReference>
<sequence>MTWPTRGGGRSAERCSVCLFTRCKQRLSSSSTNRTGRNCFELDWLVLLCATANRVCARAASLHRPFSSSSLLLVFAHRRRQSMFQRPSASTSPGHPQCLSAALAPSNIPSSHFTTPTSVRHTSNQHTPRNPHNPLPRRHREAQTVLSSHTHGSQDYTPPPLTSIQAYTTTDDLDWFLSPASSRPRRRTFSPSIRAGRLVPVNKERSPHGERGGYMTTGGRSRRVYPLSSSGPRPQDIDINDAYSYTNLKEEFLGDTSKHARHPDTRSQKPRPVSLTGLEEYVPQAWREYRHEIRPSASKGQDKLRRDDDPKDRNNASGNEASRAPESHRRHTSKRTPVSLHQERDRPSYRDSQDSSRDEQKYRSYPDDDDVFTIPHIRHPSPRGPRRDSFGHRIVNDQKVGRSDSESSHMLHGGLATAGLASGYSLEQPDRGADREADPRRSHRKARERRSPVYDTGSETDESESDESTRPRHFRASLRPKESLANAKSTARRDPRPSERGKEDAENQKQKSLISSQKGSPDLNQKNDSGTPAPKGILKQPTEKFPEDNNTVREGVAPLKDSNKKGIPPGARWTKISREYVSPAALVGKERFEVRPGFVIVLRVLTRAEIQEYANRSVEIRTENYRRHQREKDTNDSRRYSRNRDSTDSDDEGEDERDDRSRRKPAGSPDSRRQNTSLHS</sequence>
<dbReference type="OrthoDB" id="5418088at2759"/>
<evidence type="ECO:0000256" key="1">
    <source>
        <dbReference type="SAM" id="MobiDB-lite"/>
    </source>
</evidence>
<feature type="compositionally biased region" description="Acidic residues" evidence="1">
    <location>
        <begin position="648"/>
        <end position="657"/>
    </location>
</feature>
<feature type="region of interest" description="Disordered" evidence="1">
    <location>
        <begin position="109"/>
        <end position="163"/>
    </location>
</feature>
<proteinExistence type="predicted"/>
<feature type="region of interest" description="Disordered" evidence="1">
    <location>
        <begin position="292"/>
        <end position="392"/>
    </location>
</feature>
<dbReference type="EMBL" id="DS016991">
    <property type="protein sequence ID" value="KMU86053.1"/>
    <property type="molecule type" value="Genomic_DNA"/>
</dbReference>
<feature type="compositionally biased region" description="Basic and acidic residues" evidence="1">
    <location>
        <begin position="428"/>
        <end position="440"/>
    </location>
</feature>
<dbReference type="Proteomes" id="UP000054563">
    <property type="component" value="Unassembled WGS sequence"/>
</dbReference>
<dbReference type="Pfam" id="PF26118">
    <property type="entry name" value="DUF8035"/>
    <property type="match status" value="1"/>
</dbReference>
<reference evidence="4" key="1">
    <citation type="journal article" date="2010" name="Genome Res.">
        <title>Population genomic sequencing of Coccidioides fungi reveals recent hybridization and transposon control.</title>
        <authorList>
            <person name="Neafsey D.E."/>
            <person name="Barker B.M."/>
            <person name="Sharpton T.J."/>
            <person name="Stajich J.E."/>
            <person name="Park D.J."/>
            <person name="Whiston E."/>
            <person name="Hung C.-Y."/>
            <person name="McMahan C."/>
            <person name="White J."/>
            <person name="Sykes S."/>
            <person name="Heiman D."/>
            <person name="Young S."/>
            <person name="Zeng Q."/>
            <person name="Abouelleil A."/>
            <person name="Aftuck L."/>
            <person name="Bessette D."/>
            <person name="Brown A."/>
            <person name="FitzGerald M."/>
            <person name="Lui A."/>
            <person name="Macdonald J.P."/>
            <person name="Priest M."/>
            <person name="Orbach M.J."/>
            <person name="Galgiani J.N."/>
            <person name="Kirkland T.N."/>
            <person name="Cole G.T."/>
            <person name="Birren B.W."/>
            <person name="Henn M.R."/>
            <person name="Taylor J.W."/>
            <person name="Rounsley S.D."/>
        </authorList>
    </citation>
    <scope>NUCLEOTIDE SEQUENCE [LARGE SCALE GENOMIC DNA]</scope>
    <source>
        <strain evidence="4">H538.4</strain>
    </source>
</reference>
<feature type="compositionally biased region" description="Basic and acidic residues" evidence="1">
    <location>
        <begin position="541"/>
        <end position="551"/>
    </location>
</feature>
<feature type="region of interest" description="Disordered" evidence="1">
    <location>
        <begin position="625"/>
        <end position="680"/>
    </location>
</feature>
<name>A0A0J8UFA4_COCIT</name>
<dbReference type="VEuPathDB" id="FungiDB:CIHG_03839"/>
<feature type="compositionally biased region" description="Polar residues" evidence="1">
    <location>
        <begin position="510"/>
        <end position="530"/>
    </location>
</feature>
<feature type="compositionally biased region" description="Basic and acidic residues" evidence="1">
    <location>
        <begin position="491"/>
        <end position="509"/>
    </location>
</feature>
<accession>A0A0J8UFA4</accession>
<feature type="region of interest" description="Disordered" evidence="1">
    <location>
        <begin position="425"/>
        <end position="570"/>
    </location>
</feature>
<feature type="domain" description="DUF8035" evidence="2">
    <location>
        <begin position="571"/>
        <end position="622"/>
    </location>
</feature>
<feature type="region of interest" description="Disordered" evidence="1">
    <location>
        <begin position="203"/>
        <end position="239"/>
    </location>
</feature>
<evidence type="ECO:0000313" key="3">
    <source>
        <dbReference type="EMBL" id="KMU86053.1"/>
    </source>
</evidence>
<gene>
    <name evidence="3" type="ORF">CIHG_03839</name>
</gene>